<reference evidence="2" key="1">
    <citation type="journal article" date="1994" name="Nucleic Acids Res.">
        <title>Editing of Trypanosoma brucei maxicircle CR5 mRNA generates variable carboxy terminal predicted protein sequences.</title>
        <authorList>
            <person name="Read L.K."/>
            <person name="Wilson K.D."/>
            <person name="Myler P.J."/>
            <person name="Stuart K."/>
        </authorList>
    </citation>
    <scope>NUCLEOTIDE SEQUENCE</scope>
    <source>
        <strain evidence="2">EATRO 164</strain>
    </source>
</reference>
<feature type="transmembrane region" description="Helical" evidence="1">
    <location>
        <begin position="62"/>
        <end position="80"/>
    </location>
</feature>
<dbReference type="PIR" id="S43955">
    <property type="entry name" value="S43955"/>
</dbReference>
<keyword evidence="1" id="KW-0472">Membrane</keyword>
<feature type="non-terminal residue" evidence="2">
    <location>
        <position position="1"/>
    </location>
</feature>
<name>Q33578_9TRYP</name>
<keyword evidence="1" id="KW-1133">Transmembrane helix</keyword>
<gene>
    <name evidence="2" type="primary">nd3</name>
</gene>
<keyword evidence="1" id="KW-0812">Transmembrane</keyword>
<keyword evidence="2" id="KW-0496">Mitochondrion</keyword>
<dbReference type="AlphaFoldDB" id="Q33578"/>
<feature type="transmembrane region" description="Helical" evidence="1">
    <location>
        <begin position="123"/>
        <end position="144"/>
    </location>
</feature>
<feature type="non-terminal residue" evidence="2">
    <location>
        <position position="150"/>
    </location>
</feature>
<accession>Q33578</accession>
<geneLocation type="mitochondrion" evidence="2"/>
<evidence type="ECO:0000256" key="1">
    <source>
        <dbReference type="SAM" id="Phobius"/>
    </source>
</evidence>
<protein>
    <submittedName>
        <fullName evidence="2">CR5</fullName>
    </submittedName>
</protein>
<dbReference type="EMBL" id="L26251">
    <property type="protein sequence ID" value="AAA20887.1"/>
    <property type="molecule type" value="mRNA"/>
</dbReference>
<proteinExistence type="evidence at transcript level"/>
<feature type="transmembrane region" description="Helical" evidence="1">
    <location>
        <begin position="87"/>
        <end position="117"/>
    </location>
</feature>
<sequence length="150" mass="18520">KKSSPFYFSLLSLFLYLFLILWFIILFIGFFLCFLCFLLHFFDCFRCCLWFSCGLYDMNSRLVFYTLDLCFVSCLFFVLLNSIICVLLFVFVIVLFYFCYGFLFLWFLFFVVCIGFVWYFWDHVYLCGVILFCLWCFLLYYTYYINKYIK</sequence>
<evidence type="ECO:0000313" key="2">
    <source>
        <dbReference type="EMBL" id="AAA20887.1"/>
    </source>
</evidence>
<feature type="transmembrane region" description="Helical" evidence="1">
    <location>
        <begin position="12"/>
        <end position="42"/>
    </location>
</feature>
<organism evidence="2">
    <name type="scientific">Trypanosoma brucei</name>
    <dbReference type="NCBI Taxonomy" id="5691"/>
    <lineage>
        <taxon>Eukaryota</taxon>
        <taxon>Discoba</taxon>
        <taxon>Euglenozoa</taxon>
        <taxon>Kinetoplastea</taxon>
        <taxon>Metakinetoplastina</taxon>
        <taxon>Trypanosomatida</taxon>
        <taxon>Trypanosomatidae</taxon>
        <taxon>Trypanosoma</taxon>
    </lineage>
</organism>